<keyword evidence="3" id="KW-1185">Reference proteome</keyword>
<proteinExistence type="predicted"/>
<protein>
    <submittedName>
        <fullName evidence="2">Uncharacterized protein</fullName>
    </submittedName>
</protein>
<name>H5THY2_GORO1</name>
<dbReference type="Pfam" id="PF19827">
    <property type="entry name" value="DUF6308"/>
    <property type="match status" value="1"/>
</dbReference>
<dbReference type="AlphaFoldDB" id="H5THY2"/>
<feature type="compositionally biased region" description="Basic and acidic residues" evidence="1">
    <location>
        <begin position="177"/>
        <end position="195"/>
    </location>
</feature>
<dbReference type="InterPro" id="IPR046275">
    <property type="entry name" value="DUF6308"/>
</dbReference>
<comment type="caution">
    <text evidence="2">The sequence shown here is derived from an EMBL/GenBank/DDBJ whole genome shotgun (WGS) entry which is preliminary data.</text>
</comment>
<gene>
    <name evidence="2" type="ORF">GOOTI_041_00020</name>
</gene>
<reference evidence="2" key="1">
    <citation type="submission" date="2012-02" db="EMBL/GenBank/DDBJ databases">
        <title>Whole genome shotgun sequence of Gordonia otitidis NBRC 100426.</title>
        <authorList>
            <person name="Yoshida I."/>
            <person name="Hosoyama A."/>
            <person name="Tsuchikane K."/>
            <person name="Katsumata H."/>
            <person name="Yamazaki S."/>
            <person name="Fujita N."/>
        </authorList>
    </citation>
    <scope>NUCLEOTIDE SEQUENCE [LARGE SCALE GENOMIC DNA]</scope>
    <source>
        <strain evidence="2">NBRC 100426</strain>
    </source>
</reference>
<feature type="region of interest" description="Disordered" evidence="1">
    <location>
        <begin position="176"/>
        <end position="195"/>
    </location>
</feature>
<organism evidence="2 3">
    <name type="scientific">Gordonia otitidis (strain DSM 44809 / CCUG 52243 / JCM 12355 / NBRC 100426 / IFM 10032)</name>
    <dbReference type="NCBI Taxonomy" id="1108044"/>
    <lineage>
        <taxon>Bacteria</taxon>
        <taxon>Bacillati</taxon>
        <taxon>Actinomycetota</taxon>
        <taxon>Actinomycetes</taxon>
        <taxon>Mycobacteriales</taxon>
        <taxon>Gordoniaceae</taxon>
        <taxon>Gordonia</taxon>
    </lineage>
</organism>
<dbReference type="Proteomes" id="UP000005038">
    <property type="component" value="Unassembled WGS sequence"/>
</dbReference>
<evidence type="ECO:0000313" key="3">
    <source>
        <dbReference type="Proteomes" id="UP000005038"/>
    </source>
</evidence>
<dbReference type="OrthoDB" id="5178186at2"/>
<dbReference type="RefSeq" id="WP_007237349.1">
    <property type="nucleotide sequence ID" value="NZ_BAFB01000041.1"/>
</dbReference>
<dbReference type="EMBL" id="BAFB01000041">
    <property type="protein sequence ID" value="GAB33090.1"/>
    <property type="molecule type" value="Genomic_DNA"/>
</dbReference>
<evidence type="ECO:0000256" key="1">
    <source>
        <dbReference type="SAM" id="MobiDB-lite"/>
    </source>
</evidence>
<evidence type="ECO:0000313" key="2">
    <source>
        <dbReference type="EMBL" id="GAB33090.1"/>
    </source>
</evidence>
<accession>H5THY2</accession>
<sequence length="195" mass="21822">MCLLLNSFNHRTVTDEFTSDDLVALTLLSVNVPGQAALRILGDRDLDYRASLNELLRQIPTEVELVDASDELLKTAEKRWSQVRQNHNVGRTKTSKLSARKRSHLLPVIDSVVTTAVGHIPGKHNFYRDLRAALNADDRRLHNHLIALRDKASIGSDISAIGVFEILAWMWGSGRSPVDDTDTRQPPETRVIDVP</sequence>
<dbReference type="STRING" id="1108044.GOOTI_041_00020"/>